<dbReference type="PANTHER" id="PTHR23346">
    <property type="entry name" value="TRANSLATIONAL ACTIVATOR GCN1-RELATED"/>
    <property type="match status" value="1"/>
</dbReference>
<dbReference type="Proteomes" id="UP000265520">
    <property type="component" value="Unassembled WGS sequence"/>
</dbReference>
<comment type="caution">
    <text evidence="3">The sequence shown here is derived from an EMBL/GenBank/DDBJ whole genome shotgun (WGS) entry which is preliminary data.</text>
</comment>
<dbReference type="EMBL" id="LXQA010136306">
    <property type="protein sequence ID" value="MCI23478.1"/>
    <property type="molecule type" value="Genomic_DNA"/>
</dbReference>
<proteinExistence type="predicted"/>
<feature type="non-terminal residue" evidence="3">
    <location>
        <position position="1"/>
    </location>
</feature>
<dbReference type="Pfam" id="PF13001">
    <property type="entry name" value="ECM29_N"/>
    <property type="match status" value="1"/>
</dbReference>
<sequence>VLEILSHVNKRVKLQSDIGLPLTELWKLYSESGAAPMIRNFCIVYIEMAFQRVDAKVS</sequence>
<keyword evidence="3" id="KW-0647">Proteasome</keyword>
<evidence type="ECO:0000313" key="3">
    <source>
        <dbReference type="EMBL" id="MCI23478.1"/>
    </source>
</evidence>
<evidence type="ECO:0000259" key="2">
    <source>
        <dbReference type="Pfam" id="PF13001"/>
    </source>
</evidence>
<dbReference type="InterPro" id="IPR024372">
    <property type="entry name" value="Ecm29_N"/>
</dbReference>
<dbReference type="GO" id="GO:0000502">
    <property type="term" value="C:proteasome complex"/>
    <property type="evidence" value="ECO:0007669"/>
    <property type="project" value="UniProtKB-KW"/>
</dbReference>
<dbReference type="GO" id="GO:0005634">
    <property type="term" value="C:nucleus"/>
    <property type="evidence" value="ECO:0007669"/>
    <property type="project" value="TreeGrafter"/>
</dbReference>
<keyword evidence="4" id="KW-1185">Reference proteome</keyword>
<evidence type="ECO:0000313" key="4">
    <source>
        <dbReference type="Proteomes" id="UP000265520"/>
    </source>
</evidence>
<dbReference type="AlphaFoldDB" id="A0A392QH19"/>
<feature type="domain" description="Proteasome component Ecm29 N-terminal" evidence="2">
    <location>
        <begin position="1"/>
        <end position="56"/>
    </location>
</feature>
<dbReference type="PANTHER" id="PTHR23346:SF19">
    <property type="entry name" value="PROTEASOME ADAPTER AND SCAFFOLD PROTEIN ECM29"/>
    <property type="match status" value="1"/>
</dbReference>
<keyword evidence="1" id="KW-0677">Repeat</keyword>
<name>A0A392QH19_9FABA</name>
<dbReference type="GO" id="GO:0005737">
    <property type="term" value="C:cytoplasm"/>
    <property type="evidence" value="ECO:0007669"/>
    <property type="project" value="TreeGrafter"/>
</dbReference>
<accession>A0A392QH19</accession>
<reference evidence="3 4" key="1">
    <citation type="journal article" date="2018" name="Front. Plant Sci.">
        <title>Red Clover (Trifolium pratense) and Zigzag Clover (T. medium) - A Picture of Genomic Similarities and Differences.</title>
        <authorList>
            <person name="Dluhosova J."/>
            <person name="Istvanek J."/>
            <person name="Nedelnik J."/>
            <person name="Repkova J."/>
        </authorList>
    </citation>
    <scope>NUCLEOTIDE SEQUENCE [LARGE SCALE GENOMIC DNA]</scope>
    <source>
        <strain evidence="4">cv. 10/8</strain>
        <tissue evidence="3">Leaf</tissue>
    </source>
</reference>
<dbReference type="GO" id="GO:0043248">
    <property type="term" value="P:proteasome assembly"/>
    <property type="evidence" value="ECO:0007669"/>
    <property type="project" value="InterPro"/>
</dbReference>
<dbReference type="GO" id="GO:0060090">
    <property type="term" value="F:molecular adaptor activity"/>
    <property type="evidence" value="ECO:0007669"/>
    <property type="project" value="InterPro"/>
</dbReference>
<protein>
    <submittedName>
        <fullName evidence="3">Proteasome-associated ECM29-like protein</fullName>
    </submittedName>
</protein>
<dbReference type="GO" id="GO:0036503">
    <property type="term" value="P:ERAD pathway"/>
    <property type="evidence" value="ECO:0007669"/>
    <property type="project" value="TreeGrafter"/>
</dbReference>
<evidence type="ECO:0000256" key="1">
    <source>
        <dbReference type="ARBA" id="ARBA00022737"/>
    </source>
</evidence>
<organism evidence="3 4">
    <name type="scientific">Trifolium medium</name>
    <dbReference type="NCBI Taxonomy" id="97028"/>
    <lineage>
        <taxon>Eukaryota</taxon>
        <taxon>Viridiplantae</taxon>
        <taxon>Streptophyta</taxon>
        <taxon>Embryophyta</taxon>
        <taxon>Tracheophyta</taxon>
        <taxon>Spermatophyta</taxon>
        <taxon>Magnoliopsida</taxon>
        <taxon>eudicotyledons</taxon>
        <taxon>Gunneridae</taxon>
        <taxon>Pentapetalae</taxon>
        <taxon>rosids</taxon>
        <taxon>fabids</taxon>
        <taxon>Fabales</taxon>
        <taxon>Fabaceae</taxon>
        <taxon>Papilionoideae</taxon>
        <taxon>50 kb inversion clade</taxon>
        <taxon>NPAAA clade</taxon>
        <taxon>Hologalegina</taxon>
        <taxon>IRL clade</taxon>
        <taxon>Trifolieae</taxon>
        <taxon>Trifolium</taxon>
    </lineage>
</organism>